<evidence type="ECO:0000256" key="1">
    <source>
        <dbReference type="SAM" id="MobiDB-lite"/>
    </source>
</evidence>
<dbReference type="EMBL" id="JAACJJ010000028">
    <property type="protein sequence ID" value="KAF5322606.1"/>
    <property type="molecule type" value="Genomic_DNA"/>
</dbReference>
<gene>
    <name evidence="2" type="ORF">D9619_001343</name>
</gene>
<dbReference type="SUPFAM" id="SSF52047">
    <property type="entry name" value="RNI-like"/>
    <property type="match status" value="1"/>
</dbReference>
<evidence type="ECO:0000313" key="2">
    <source>
        <dbReference type="EMBL" id="KAF5322606.1"/>
    </source>
</evidence>
<organism evidence="2 3">
    <name type="scientific">Psilocybe cf. subviscida</name>
    <dbReference type="NCBI Taxonomy" id="2480587"/>
    <lineage>
        <taxon>Eukaryota</taxon>
        <taxon>Fungi</taxon>
        <taxon>Dikarya</taxon>
        <taxon>Basidiomycota</taxon>
        <taxon>Agaricomycotina</taxon>
        <taxon>Agaricomycetes</taxon>
        <taxon>Agaricomycetidae</taxon>
        <taxon>Agaricales</taxon>
        <taxon>Agaricineae</taxon>
        <taxon>Strophariaceae</taxon>
        <taxon>Psilocybe</taxon>
    </lineage>
</organism>
<name>A0A8H5BGT4_9AGAR</name>
<feature type="compositionally biased region" description="Polar residues" evidence="1">
    <location>
        <begin position="1"/>
        <end position="15"/>
    </location>
</feature>
<feature type="region of interest" description="Disordered" evidence="1">
    <location>
        <begin position="1"/>
        <end position="41"/>
    </location>
</feature>
<evidence type="ECO:0000313" key="3">
    <source>
        <dbReference type="Proteomes" id="UP000567179"/>
    </source>
</evidence>
<comment type="caution">
    <text evidence="2">The sequence shown here is derived from an EMBL/GenBank/DDBJ whole genome shotgun (WGS) entry which is preliminary data.</text>
</comment>
<dbReference type="Proteomes" id="UP000567179">
    <property type="component" value="Unassembled WGS sequence"/>
</dbReference>
<dbReference type="Gene3D" id="1.20.1280.50">
    <property type="match status" value="1"/>
</dbReference>
<accession>A0A8H5BGT4</accession>
<feature type="compositionally biased region" description="Polar residues" evidence="1">
    <location>
        <begin position="23"/>
        <end position="34"/>
    </location>
</feature>
<protein>
    <recommendedName>
        <fullName evidence="4">F-box domain-containing protein</fullName>
    </recommendedName>
</protein>
<proteinExistence type="predicted"/>
<evidence type="ECO:0008006" key="4">
    <source>
        <dbReference type="Google" id="ProtNLM"/>
    </source>
</evidence>
<sequence>MPSNDIPSIPLQKSMTPALKTLDISSASRQSSDPSKPPRIPTMLSKVTISALKAENPQIAHLFGSNYAPSDSQLEIIRRNLDAAKAEQLKYRRMKPPGRHSYGQQSRTFMHNMQQIDTTIAYWKSLLVPIRRIPPEILCHIFSFLLNLPWEQPAIASRRRLPVNAPLLLLHVCQLWRRLASSTRPLWRQLPDIFLDEVKFNLIEGRLALLLKHVDLAKHDLIISIEGREKESNIYWNWLQGSSRESNPRLLVDFLCQTSRLWSECTISAPIASLKHLANVKGNTPNLRKLTLFFGDRSIQSFFSSMETVDLFKHTPLLESLHLAGPHDGRISMPIHQLKHLKDHSLGRFASDRLLQYPVYPNLVYLELTDRRMESFTMLQFPRLQHLQIDCQIDIETGCVPRAIFPCLMKLVVSAKESGTGDILGVIERAIRRSDCTAMESLSVYYAHDDRAENRPRTSLSCLLAATSNLSHLDLLANPTDIQTLATLYSRENESSHSLQSCNIHIATPIRSDTSAAIQRLASSWQRSSCWPDITTSPCSAFKKRTLKICPYKSASLCDPPQRPMATPAMLERWFSDPRKSILHALSTKLRGTNNGKNACAMKPTLQIWSHFNNSRLEFANILTEVELYNPQNANEILVSIFDLTASNRPTTLASI</sequence>
<dbReference type="OrthoDB" id="3365698at2759"/>
<reference evidence="2 3" key="1">
    <citation type="journal article" date="2020" name="ISME J.">
        <title>Uncovering the hidden diversity of litter-decomposition mechanisms in mushroom-forming fungi.</title>
        <authorList>
            <person name="Floudas D."/>
            <person name="Bentzer J."/>
            <person name="Ahren D."/>
            <person name="Johansson T."/>
            <person name="Persson P."/>
            <person name="Tunlid A."/>
        </authorList>
    </citation>
    <scope>NUCLEOTIDE SEQUENCE [LARGE SCALE GENOMIC DNA]</scope>
    <source>
        <strain evidence="2 3">CBS 101986</strain>
    </source>
</reference>
<dbReference type="AlphaFoldDB" id="A0A8H5BGT4"/>
<keyword evidence="3" id="KW-1185">Reference proteome</keyword>